<keyword evidence="3" id="KW-0808">Transferase</keyword>
<organism evidence="10 11">
    <name type="scientific">Streptomyces polygonati</name>
    <dbReference type="NCBI Taxonomy" id="1617087"/>
    <lineage>
        <taxon>Bacteria</taxon>
        <taxon>Bacillati</taxon>
        <taxon>Actinomycetota</taxon>
        <taxon>Actinomycetes</taxon>
        <taxon>Kitasatosporales</taxon>
        <taxon>Streptomycetaceae</taxon>
        <taxon>Streptomyces</taxon>
    </lineage>
</organism>
<sequence>MKSGVVLDGRYQMVRLLGKGSMGAVWQGNDLKLHRSVAVKVVLDHNDPVLVERMGREATAAGRLSHPHIVTVHDYGQAAYGGVTVAYIVMELVDGRPLTGVLAEGMPQLSVALDWARQIALALGAAHAPGVGVVHRDLKPDNVLITGDGLVKLVDFGIARFIDEQQDEQQEDGGDPAGPGGSGGPAPAAARPAEYDEGADRAYQAKGAEAADASGRAGPGEAERPKGQEEHGAPGEPGELGEPGEPREYTELDAYAGLAGLERLSGTPAYMAPEQCLSKAVDHRTDLYALGCLLYEMVTGAPPFDDGSPLAVAVAHVHDSPPTPRSRNDTVSAELDSLILDLLAKDPAARPADAAVVYRRLGAIATELHGAASAGSLAPRPIPSPRPPSSADDPGYGELLRRYGGFEDPGAEHRPAEEVRLWWAAAADLSDHLGPLHEETLTARRALARHIGAAGDHALAISLWQELIPDLQFTLGHFHRTTFTAQRLLAWHIGAADRPAEAVRLLLELIPDATRLLGRRHPDVLEARRFLVWNIGALGRHARAVRLLSKLVPDLGEALGADHEHTLEARRMLAWNTEKSGHHVRAIGLLRDLIPDATRALGPGHQQCVEARRLLDLYTR</sequence>
<dbReference type="SUPFAM" id="SSF48452">
    <property type="entry name" value="TPR-like"/>
    <property type="match status" value="1"/>
</dbReference>
<evidence type="ECO:0000256" key="1">
    <source>
        <dbReference type="ARBA" id="ARBA00012513"/>
    </source>
</evidence>
<protein>
    <recommendedName>
        <fullName evidence="1">non-specific serine/threonine protein kinase</fullName>
        <ecNumber evidence="1">2.7.11.1</ecNumber>
    </recommendedName>
</protein>
<dbReference type="SUPFAM" id="SSF56112">
    <property type="entry name" value="Protein kinase-like (PK-like)"/>
    <property type="match status" value="1"/>
</dbReference>
<feature type="compositionally biased region" description="Gly residues" evidence="8">
    <location>
        <begin position="175"/>
        <end position="184"/>
    </location>
</feature>
<evidence type="ECO:0000256" key="5">
    <source>
        <dbReference type="ARBA" id="ARBA00022777"/>
    </source>
</evidence>
<dbReference type="PANTHER" id="PTHR43289:SF6">
    <property type="entry name" value="SERINE_THREONINE-PROTEIN KINASE NEKL-3"/>
    <property type="match status" value="1"/>
</dbReference>
<dbReference type="PROSITE" id="PS00107">
    <property type="entry name" value="PROTEIN_KINASE_ATP"/>
    <property type="match status" value="1"/>
</dbReference>
<evidence type="ECO:0000259" key="9">
    <source>
        <dbReference type="PROSITE" id="PS50011"/>
    </source>
</evidence>
<gene>
    <name evidence="10" type="ORF">ACFO3J_04855</name>
</gene>
<evidence type="ECO:0000313" key="11">
    <source>
        <dbReference type="Proteomes" id="UP001595765"/>
    </source>
</evidence>
<dbReference type="Gene3D" id="1.10.510.10">
    <property type="entry name" value="Transferase(Phosphotransferase) domain 1"/>
    <property type="match status" value="1"/>
</dbReference>
<evidence type="ECO:0000313" key="10">
    <source>
        <dbReference type="EMBL" id="MFC4030796.1"/>
    </source>
</evidence>
<dbReference type="InterPro" id="IPR011009">
    <property type="entry name" value="Kinase-like_dom_sf"/>
</dbReference>
<dbReference type="Gene3D" id="3.30.200.20">
    <property type="entry name" value="Phosphorylase Kinase, domain 1"/>
    <property type="match status" value="1"/>
</dbReference>
<accession>A0ABV8HKK9</accession>
<dbReference type="InterPro" id="IPR008271">
    <property type="entry name" value="Ser/Thr_kinase_AS"/>
</dbReference>
<keyword evidence="5 10" id="KW-0418">Kinase</keyword>
<dbReference type="InterPro" id="IPR000719">
    <property type="entry name" value="Prot_kinase_dom"/>
</dbReference>
<comment type="caution">
    <text evidence="10">The sequence shown here is derived from an EMBL/GenBank/DDBJ whole genome shotgun (WGS) entry which is preliminary data.</text>
</comment>
<dbReference type="PROSITE" id="PS50011">
    <property type="entry name" value="PROTEIN_KINASE_DOM"/>
    <property type="match status" value="1"/>
</dbReference>
<dbReference type="InterPro" id="IPR017441">
    <property type="entry name" value="Protein_kinase_ATP_BS"/>
</dbReference>
<evidence type="ECO:0000256" key="4">
    <source>
        <dbReference type="ARBA" id="ARBA00022741"/>
    </source>
</evidence>
<feature type="compositionally biased region" description="Basic and acidic residues" evidence="8">
    <location>
        <begin position="221"/>
        <end position="233"/>
    </location>
</feature>
<keyword evidence="11" id="KW-1185">Reference proteome</keyword>
<feature type="region of interest" description="Disordered" evidence="8">
    <location>
        <begin position="166"/>
        <end position="247"/>
    </location>
</feature>
<dbReference type="RefSeq" id="WP_386426426.1">
    <property type="nucleotide sequence ID" value="NZ_JBHSBB010000005.1"/>
</dbReference>
<evidence type="ECO:0000256" key="8">
    <source>
        <dbReference type="SAM" id="MobiDB-lite"/>
    </source>
</evidence>
<dbReference type="PANTHER" id="PTHR43289">
    <property type="entry name" value="MITOGEN-ACTIVATED PROTEIN KINASE KINASE KINASE 20-RELATED"/>
    <property type="match status" value="1"/>
</dbReference>
<reference evidence="11" key="1">
    <citation type="journal article" date="2019" name="Int. J. Syst. Evol. Microbiol.">
        <title>The Global Catalogue of Microorganisms (GCM) 10K type strain sequencing project: providing services to taxonomists for standard genome sequencing and annotation.</title>
        <authorList>
            <consortium name="The Broad Institute Genomics Platform"/>
            <consortium name="The Broad Institute Genome Sequencing Center for Infectious Disease"/>
            <person name="Wu L."/>
            <person name="Ma J."/>
        </authorList>
    </citation>
    <scope>NUCLEOTIDE SEQUENCE [LARGE SCALE GENOMIC DNA]</scope>
    <source>
        <strain evidence="11">CGMCC 4.7237</strain>
    </source>
</reference>
<dbReference type="SMART" id="SM00220">
    <property type="entry name" value="S_TKc"/>
    <property type="match status" value="1"/>
</dbReference>
<dbReference type="InterPro" id="IPR011990">
    <property type="entry name" value="TPR-like_helical_dom_sf"/>
</dbReference>
<dbReference type="Pfam" id="PF00069">
    <property type="entry name" value="Pkinase"/>
    <property type="match status" value="2"/>
</dbReference>
<evidence type="ECO:0000256" key="2">
    <source>
        <dbReference type="ARBA" id="ARBA00022527"/>
    </source>
</evidence>
<feature type="compositionally biased region" description="Basic and acidic residues" evidence="8">
    <location>
        <begin position="399"/>
        <end position="408"/>
    </location>
</feature>
<dbReference type="Gene3D" id="1.25.40.10">
    <property type="entry name" value="Tetratricopeptide repeat domain"/>
    <property type="match status" value="1"/>
</dbReference>
<dbReference type="Proteomes" id="UP001595765">
    <property type="component" value="Unassembled WGS sequence"/>
</dbReference>
<evidence type="ECO:0000256" key="3">
    <source>
        <dbReference type="ARBA" id="ARBA00022679"/>
    </source>
</evidence>
<name>A0ABV8HKK9_9ACTN</name>
<dbReference type="PROSITE" id="PS00108">
    <property type="entry name" value="PROTEIN_KINASE_ST"/>
    <property type="match status" value="1"/>
</dbReference>
<proteinExistence type="predicted"/>
<keyword evidence="4 7" id="KW-0547">Nucleotide-binding</keyword>
<keyword evidence="6 7" id="KW-0067">ATP-binding</keyword>
<dbReference type="CDD" id="cd14014">
    <property type="entry name" value="STKc_PknB_like"/>
    <property type="match status" value="1"/>
</dbReference>
<feature type="binding site" evidence="7">
    <location>
        <position position="40"/>
    </location>
    <ligand>
        <name>ATP</name>
        <dbReference type="ChEBI" id="CHEBI:30616"/>
    </ligand>
</feature>
<feature type="domain" description="Protein kinase" evidence="9">
    <location>
        <begin position="11"/>
        <end position="361"/>
    </location>
</feature>
<keyword evidence="2" id="KW-0723">Serine/threonine-protein kinase</keyword>
<dbReference type="EMBL" id="JBHSBB010000005">
    <property type="protein sequence ID" value="MFC4030796.1"/>
    <property type="molecule type" value="Genomic_DNA"/>
</dbReference>
<evidence type="ECO:0000256" key="7">
    <source>
        <dbReference type="PROSITE-ProRule" id="PRU10141"/>
    </source>
</evidence>
<dbReference type="EC" id="2.7.11.1" evidence="1"/>
<feature type="region of interest" description="Disordered" evidence="8">
    <location>
        <begin position="374"/>
        <end position="408"/>
    </location>
</feature>
<evidence type="ECO:0000256" key="6">
    <source>
        <dbReference type="ARBA" id="ARBA00022840"/>
    </source>
</evidence>
<dbReference type="GO" id="GO:0016301">
    <property type="term" value="F:kinase activity"/>
    <property type="evidence" value="ECO:0007669"/>
    <property type="project" value="UniProtKB-KW"/>
</dbReference>